<dbReference type="InterPro" id="IPR045864">
    <property type="entry name" value="aa-tRNA-synth_II/BPL/LPL"/>
</dbReference>
<dbReference type="Pfam" id="PF03147">
    <property type="entry name" value="FDX-ACB"/>
    <property type="match status" value="1"/>
</dbReference>
<evidence type="ECO:0000256" key="2">
    <source>
        <dbReference type="ARBA" id="ARBA00008653"/>
    </source>
</evidence>
<dbReference type="SUPFAM" id="SSF55681">
    <property type="entry name" value="Class II aaRS and biotin synthetases"/>
    <property type="match status" value="1"/>
</dbReference>
<feature type="domain" description="FDX-ACB" evidence="18">
    <location>
        <begin position="717"/>
        <end position="810"/>
    </location>
</feature>
<dbReference type="SUPFAM" id="SSF56037">
    <property type="entry name" value="PheT/TilS domain"/>
    <property type="match status" value="1"/>
</dbReference>
<dbReference type="Proteomes" id="UP001210231">
    <property type="component" value="Unassembled WGS sequence"/>
</dbReference>
<keyword evidence="6 15" id="KW-0436">Ligase</keyword>
<dbReference type="PROSITE" id="PS51483">
    <property type="entry name" value="B5"/>
    <property type="match status" value="1"/>
</dbReference>
<keyword evidence="11 16" id="KW-0694">RNA-binding</keyword>
<dbReference type="PANTHER" id="PTHR10947:SF0">
    <property type="entry name" value="PHENYLALANINE--TRNA LIGASE BETA SUBUNIT"/>
    <property type="match status" value="1"/>
</dbReference>
<comment type="similarity">
    <text evidence="2 15">Belongs to the phenylalanyl-tRNA synthetase beta subunit family. Type 1 subfamily.</text>
</comment>
<organism evidence="20 21">
    <name type="scientific">Polluticaenibacter yanchengensis</name>
    <dbReference type="NCBI Taxonomy" id="3014562"/>
    <lineage>
        <taxon>Bacteria</taxon>
        <taxon>Pseudomonadati</taxon>
        <taxon>Bacteroidota</taxon>
        <taxon>Chitinophagia</taxon>
        <taxon>Chitinophagales</taxon>
        <taxon>Chitinophagaceae</taxon>
        <taxon>Polluticaenibacter</taxon>
    </lineage>
</organism>
<accession>A0ABT4UMW5</accession>
<dbReference type="HAMAP" id="MF_00283">
    <property type="entry name" value="Phe_tRNA_synth_beta1"/>
    <property type="match status" value="1"/>
</dbReference>
<keyword evidence="21" id="KW-1185">Reference proteome</keyword>
<comment type="caution">
    <text evidence="20">The sequence shown here is derived from an EMBL/GenBank/DDBJ whole genome shotgun (WGS) entry which is preliminary data.</text>
</comment>
<dbReference type="PANTHER" id="PTHR10947">
    <property type="entry name" value="PHENYLALANYL-TRNA SYNTHETASE BETA CHAIN AND LEUCINE-RICH REPEAT-CONTAINING PROTEIN 47"/>
    <property type="match status" value="1"/>
</dbReference>
<dbReference type="SUPFAM" id="SSF50249">
    <property type="entry name" value="Nucleic acid-binding proteins"/>
    <property type="match status" value="1"/>
</dbReference>
<dbReference type="NCBIfam" id="NF045760">
    <property type="entry name" value="YtpR"/>
    <property type="match status" value="1"/>
</dbReference>
<dbReference type="NCBIfam" id="TIGR00472">
    <property type="entry name" value="pheT_bact"/>
    <property type="match status" value="1"/>
</dbReference>
<evidence type="ECO:0000256" key="10">
    <source>
        <dbReference type="ARBA" id="ARBA00022842"/>
    </source>
</evidence>
<keyword evidence="4 15" id="KW-0963">Cytoplasm</keyword>
<keyword evidence="13 15" id="KW-0030">Aminoacyl-tRNA synthetase</keyword>
<dbReference type="CDD" id="cd02796">
    <property type="entry name" value="tRNA_bind_bactPheRS"/>
    <property type="match status" value="1"/>
</dbReference>
<evidence type="ECO:0000256" key="1">
    <source>
        <dbReference type="ARBA" id="ARBA00004496"/>
    </source>
</evidence>
<protein>
    <recommendedName>
        <fullName evidence="15">Phenylalanine--tRNA ligase beta subunit</fullName>
        <ecNumber evidence="15">6.1.1.20</ecNumber>
    </recommendedName>
    <alternativeName>
        <fullName evidence="15">Phenylalanyl-tRNA synthetase beta subunit</fullName>
        <shortName evidence="15">PheRS</shortName>
    </alternativeName>
</protein>
<dbReference type="Gene3D" id="2.40.50.140">
    <property type="entry name" value="Nucleic acid-binding proteins"/>
    <property type="match status" value="1"/>
</dbReference>
<evidence type="ECO:0000256" key="3">
    <source>
        <dbReference type="ARBA" id="ARBA00011209"/>
    </source>
</evidence>
<evidence type="ECO:0000256" key="9">
    <source>
        <dbReference type="ARBA" id="ARBA00022840"/>
    </source>
</evidence>
<dbReference type="Gene3D" id="3.50.40.10">
    <property type="entry name" value="Phenylalanyl-trna Synthetase, Chain B, domain 3"/>
    <property type="match status" value="1"/>
</dbReference>
<comment type="subcellular location">
    <subcellularLocation>
        <location evidence="1 15">Cytoplasm</location>
    </subcellularLocation>
</comment>
<evidence type="ECO:0000256" key="11">
    <source>
        <dbReference type="ARBA" id="ARBA00022884"/>
    </source>
</evidence>
<evidence type="ECO:0000259" key="18">
    <source>
        <dbReference type="PROSITE" id="PS51447"/>
    </source>
</evidence>
<dbReference type="InterPro" id="IPR012340">
    <property type="entry name" value="NA-bd_OB-fold"/>
</dbReference>
<evidence type="ECO:0000256" key="7">
    <source>
        <dbReference type="ARBA" id="ARBA00022723"/>
    </source>
</evidence>
<evidence type="ECO:0000256" key="16">
    <source>
        <dbReference type="PROSITE-ProRule" id="PRU00209"/>
    </source>
</evidence>
<feature type="binding site" evidence="15">
    <location>
        <position position="482"/>
    </location>
    <ligand>
        <name>Mg(2+)</name>
        <dbReference type="ChEBI" id="CHEBI:18420"/>
        <note>shared with alpha subunit</note>
    </ligand>
</feature>
<dbReference type="CDD" id="cd00769">
    <property type="entry name" value="PheRS_beta_core"/>
    <property type="match status" value="1"/>
</dbReference>
<evidence type="ECO:0000256" key="4">
    <source>
        <dbReference type="ARBA" id="ARBA00022490"/>
    </source>
</evidence>
<dbReference type="SUPFAM" id="SSF54991">
    <property type="entry name" value="Anticodon-binding domain of PheRS"/>
    <property type="match status" value="1"/>
</dbReference>
<proteinExistence type="inferred from homology"/>
<feature type="domain" description="B5" evidence="19">
    <location>
        <begin position="419"/>
        <end position="495"/>
    </location>
</feature>
<keyword evidence="10 15" id="KW-0460">Magnesium</keyword>
<dbReference type="PROSITE" id="PS51447">
    <property type="entry name" value="FDX_ACB"/>
    <property type="match status" value="1"/>
</dbReference>
<name>A0ABT4UMW5_9BACT</name>
<feature type="domain" description="TRNA-binding" evidence="17">
    <location>
        <begin position="42"/>
        <end position="156"/>
    </location>
</feature>
<dbReference type="InterPro" id="IPR005121">
    <property type="entry name" value="Fdx_antiC-bd"/>
</dbReference>
<keyword evidence="8 15" id="KW-0547">Nucleotide-binding</keyword>
<dbReference type="Gene3D" id="3.30.70.380">
    <property type="entry name" value="Ferrodoxin-fold anticodon-binding domain"/>
    <property type="match status" value="1"/>
</dbReference>
<dbReference type="InterPro" id="IPR036690">
    <property type="entry name" value="Fdx_antiC-bd_sf"/>
</dbReference>
<evidence type="ECO:0000256" key="6">
    <source>
        <dbReference type="ARBA" id="ARBA00022598"/>
    </source>
</evidence>
<dbReference type="InterPro" id="IPR004532">
    <property type="entry name" value="Phe-tRNA-ligase_IIc_bsu_bact"/>
</dbReference>
<dbReference type="InterPro" id="IPR009061">
    <property type="entry name" value="DNA-bd_dom_put_sf"/>
</dbReference>
<feature type="binding site" evidence="15">
    <location>
        <position position="473"/>
    </location>
    <ligand>
        <name>Mg(2+)</name>
        <dbReference type="ChEBI" id="CHEBI:18420"/>
        <note>shared with alpha subunit</note>
    </ligand>
</feature>
<reference evidence="20 21" key="1">
    <citation type="submission" date="2022-12" db="EMBL/GenBank/DDBJ databases">
        <title>Chitinophagaceae gen. sp. nov., a new member of the family Chitinophagaceae, isolated from soil in a chemical factory.</title>
        <authorList>
            <person name="Ke Z."/>
        </authorList>
    </citation>
    <scope>NUCLEOTIDE SEQUENCE [LARGE SCALE GENOMIC DNA]</scope>
    <source>
        <strain evidence="20 21">LY-5</strain>
    </source>
</reference>
<feature type="binding site" evidence="15">
    <location>
        <position position="483"/>
    </location>
    <ligand>
        <name>Mg(2+)</name>
        <dbReference type="ChEBI" id="CHEBI:18420"/>
        <note>shared with alpha subunit</note>
    </ligand>
</feature>
<dbReference type="PROSITE" id="PS50886">
    <property type="entry name" value="TRBD"/>
    <property type="match status" value="1"/>
</dbReference>
<evidence type="ECO:0000256" key="14">
    <source>
        <dbReference type="ARBA" id="ARBA00049255"/>
    </source>
</evidence>
<dbReference type="InterPro" id="IPR041616">
    <property type="entry name" value="PheRS_beta_core"/>
</dbReference>
<comment type="subunit">
    <text evidence="3 15">Tetramer of two alpha and two beta subunits.</text>
</comment>
<comment type="cofactor">
    <cofactor evidence="15">
        <name>Mg(2+)</name>
        <dbReference type="ChEBI" id="CHEBI:18420"/>
    </cofactor>
    <text evidence="15">Binds 2 magnesium ions per tetramer.</text>
</comment>
<dbReference type="InterPro" id="IPR045060">
    <property type="entry name" value="Phe-tRNA-ligase_IIc_bsu"/>
</dbReference>
<evidence type="ECO:0000259" key="17">
    <source>
        <dbReference type="PROSITE" id="PS50886"/>
    </source>
</evidence>
<evidence type="ECO:0000256" key="15">
    <source>
        <dbReference type="HAMAP-Rule" id="MF_00283"/>
    </source>
</evidence>
<evidence type="ECO:0000313" key="21">
    <source>
        <dbReference type="Proteomes" id="UP001210231"/>
    </source>
</evidence>
<evidence type="ECO:0000259" key="19">
    <source>
        <dbReference type="PROSITE" id="PS51483"/>
    </source>
</evidence>
<dbReference type="InterPro" id="IPR005147">
    <property type="entry name" value="tRNA_synthase_B5-dom"/>
</dbReference>
<dbReference type="Pfam" id="PF17759">
    <property type="entry name" value="tRNA_synthFbeta"/>
    <property type="match status" value="1"/>
</dbReference>
<evidence type="ECO:0000256" key="8">
    <source>
        <dbReference type="ARBA" id="ARBA00022741"/>
    </source>
</evidence>
<gene>
    <name evidence="15 20" type="primary">pheT</name>
    <name evidence="20" type="ORF">O3P16_12060</name>
</gene>
<dbReference type="InterPro" id="IPR005146">
    <property type="entry name" value="B3/B4_tRNA-bd"/>
</dbReference>
<dbReference type="InterPro" id="IPR002547">
    <property type="entry name" value="tRNA-bd_dom"/>
</dbReference>
<feature type="binding site" evidence="15">
    <location>
        <position position="479"/>
    </location>
    <ligand>
        <name>Mg(2+)</name>
        <dbReference type="ChEBI" id="CHEBI:18420"/>
        <note>shared with alpha subunit</note>
    </ligand>
</feature>
<dbReference type="GO" id="GO:0004826">
    <property type="term" value="F:phenylalanine-tRNA ligase activity"/>
    <property type="evidence" value="ECO:0007669"/>
    <property type="project" value="UniProtKB-EC"/>
</dbReference>
<keyword evidence="12 15" id="KW-0648">Protein biosynthesis</keyword>
<evidence type="ECO:0000313" key="20">
    <source>
        <dbReference type="EMBL" id="MDA3615545.1"/>
    </source>
</evidence>
<dbReference type="SUPFAM" id="SSF46955">
    <property type="entry name" value="Putative DNA-binding domain"/>
    <property type="match status" value="1"/>
</dbReference>
<dbReference type="Gene3D" id="3.30.930.10">
    <property type="entry name" value="Bira Bifunctional Protein, Domain 2"/>
    <property type="match status" value="1"/>
</dbReference>
<keyword evidence="9 15" id="KW-0067">ATP-binding</keyword>
<dbReference type="InterPro" id="IPR033714">
    <property type="entry name" value="tRNA_bind_bactPheRS"/>
</dbReference>
<dbReference type="Pfam" id="PF03484">
    <property type="entry name" value="B5"/>
    <property type="match status" value="1"/>
</dbReference>
<evidence type="ECO:0000256" key="12">
    <source>
        <dbReference type="ARBA" id="ARBA00022917"/>
    </source>
</evidence>
<dbReference type="RefSeq" id="WP_407031872.1">
    <property type="nucleotide sequence ID" value="NZ_JAQGEF010000014.1"/>
</dbReference>
<dbReference type="SMART" id="SM00874">
    <property type="entry name" value="B5"/>
    <property type="match status" value="1"/>
</dbReference>
<dbReference type="EMBL" id="JAQGEF010000014">
    <property type="protein sequence ID" value="MDA3615545.1"/>
    <property type="molecule type" value="Genomic_DNA"/>
</dbReference>
<dbReference type="InterPro" id="IPR020825">
    <property type="entry name" value="Phe-tRNA_synthase-like_B3/B4"/>
</dbReference>
<dbReference type="SMART" id="SM00873">
    <property type="entry name" value="B3_4"/>
    <property type="match status" value="1"/>
</dbReference>
<evidence type="ECO:0000256" key="5">
    <source>
        <dbReference type="ARBA" id="ARBA00022555"/>
    </source>
</evidence>
<dbReference type="Pfam" id="PF03483">
    <property type="entry name" value="B3_4"/>
    <property type="match status" value="1"/>
</dbReference>
<comment type="catalytic activity">
    <reaction evidence="14 15">
        <text>tRNA(Phe) + L-phenylalanine + ATP = L-phenylalanyl-tRNA(Phe) + AMP + diphosphate + H(+)</text>
        <dbReference type="Rhea" id="RHEA:19413"/>
        <dbReference type="Rhea" id="RHEA-COMP:9668"/>
        <dbReference type="Rhea" id="RHEA-COMP:9699"/>
        <dbReference type="ChEBI" id="CHEBI:15378"/>
        <dbReference type="ChEBI" id="CHEBI:30616"/>
        <dbReference type="ChEBI" id="CHEBI:33019"/>
        <dbReference type="ChEBI" id="CHEBI:58095"/>
        <dbReference type="ChEBI" id="CHEBI:78442"/>
        <dbReference type="ChEBI" id="CHEBI:78531"/>
        <dbReference type="ChEBI" id="CHEBI:456215"/>
        <dbReference type="EC" id="6.1.1.20"/>
    </reaction>
</comment>
<keyword evidence="7 15" id="KW-0479">Metal-binding</keyword>
<dbReference type="SMART" id="SM00896">
    <property type="entry name" value="FDX-ACB"/>
    <property type="match status" value="1"/>
</dbReference>
<keyword evidence="5 16" id="KW-0820">tRNA-binding</keyword>
<dbReference type="EC" id="6.1.1.20" evidence="15"/>
<evidence type="ECO:0000256" key="13">
    <source>
        <dbReference type="ARBA" id="ARBA00023146"/>
    </source>
</evidence>
<dbReference type="Pfam" id="PF01588">
    <property type="entry name" value="tRNA_bind"/>
    <property type="match status" value="1"/>
</dbReference>
<dbReference type="Gene3D" id="3.30.56.10">
    <property type="match status" value="2"/>
</dbReference>
<sequence>MTISYNWLSSYLPENIEPEKLSKILTSVGLEVESLEKFESLKGGLQGLLVAEVLTCEKHPDADKLKITTVNIGSGNPLQVVCGAPNVAVGQKVILAPIGTTIYPVSSETPLTMKKAKIRGVESEGMICAEDEIGIGESHDGILVLPADTVAGTPAADIFKPYTDWIFEIGLTPNRMDAMSHLGVARDVCAYLAHHNKKHYDVKTPLNINGFKVDNTNGPKFSVEIENTNACRRYCGITITGVKVAESPEWLKNYLGAIGVRSINNIVDITNFILHETGQPLHAFDGAKITGNKVIVKNLPAGTPFITLDGKERLLHEDDLLICDGNGAPMCIAGIFGGLGSGVTESTSTIFLESAFFDAIVTRKSSYRHGLRTDAATRFEKGVDIGNTLSVLKRAALLIKEIAGGELAGDIIDVLPTPLEKKVVSLKFHYLKKLSGKNYHPDTVRQILNSLGFTFIKEGANDLWFDVPFSKPDVSLPADLVEEIMRIDGLDNVEIPSSIQMSPSPDINSDNHAWKNKVADTLAASGFNEIFTNSITNSKYYNEDILKTVVKMINNLSVDLDIMRPAMLESGLEVINHNINRRNLNLRLFEFGKTYYTSEIGKYTETNHLSLYVTGLNHEPHWRAKAEKADFYFLKGIVCKLLQLLGLSYDLLEPVSNENFDGVVVNIHRQPVITMGIVKPAKAAKFDVKQQVLFADILWDNLVNLAKKNKISYSEISKYPAVERDLALLVNKSVTYAQIKDATKKAKINKLTKVNLFDVFESEKIGADKKSMAVSFTFQDNEKTLLDKDIEGFVDKLIKVFTNELQAEIRM</sequence>